<dbReference type="EMBL" id="JABCKI010000579">
    <property type="protein sequence ID" value="KAG5650047.1"/>
    <property type="molecule type" value="Genomic_DNA"/>
</dbReference>
<feature type="transmembrane region" description="Helical" evidence="1">
    <location>
        <begin position="96"/>
        <end position="118"/>
    </location>
</feature>
<reference evidence="3" key="2">
    <citation type="submission" date="2021-10" db="EMBL/GenBank/DDBJ databases">
        <title>Phylogenomics reveals ancestral predisposition of the termite-cultivated fungus Termitomyces towards a domesticated lifestyle.</title>
        <authorList>
            <person name="Auxier B."/>
            <person name="Grum-Grzhimaylo A."/>
            <person name="Cardenas M.E."/>
            <person name="Lodge J.D."/>
            <person name="Laessoe T."/>
            <person name="Pedersen O."/>
            <person name="Smith M.E."/>
            <person name="Kuyper T.W."/>
            <person name="Franco-Molano E.A."/>
            <person name="Baroni T.J."/>
            <person name="Aanen D.K."/>
        </authorList>
    </citation>
    <scope>NUCLEOTIDE SEQUENCE</scope>
    <source>
        <strain evidence="3">D49</strain>
    </source>
</reference>
<evidence type="ECO:0000313" key="3">
    <source>
        <dbReference type="EMBL" id="KAG5650047.1"/>
    </source>
</evidence>
<keyword evidence="1" id="KW-0812">Transmembrane</keyword>
<comment type="caution">
    <text evidence="3">The sequence shown here is derived from an EMBL/GenBank/DDBJ whole genome shotgun (WGS) entry which is preliminary data.</text>
</comment>
<dbReference type="Proteomes" id="UP000717328">
    <property type="component" value="Unassembled WGS sequence"/>
</dbReference>
<organism evidence="3 4">
    <name type="scientific">Sphagnurus paluster</name>
    <dbReference type="NCBI Taxonomy" id="117069"/>
    <lineage>
        <taxon>Eukaryota</taxon>
        <taxon>Fungi</taxon>
        <taxon>Dikarya</taxon>
        <taxon>Basidiomycota</taxon>
        <taxon>Agaricomycotina</taxon>
        <taxon>Agaricomycetes</taxon>
        <taxon>Agaricomycetidae</taxon>
        <taxon>Agaricales</taxon>
        <taxon>Tricholomatineae</taxon>
        <taxon>Lyophyllaceae</taxon>
        <taxon>Sphagnurus</taxon>
    </lineage>
</organism>
<proteinExistence type="predicted"/>
<feature type="chain" id="PRO_5040258266" evidence="2">
    <location>
        <begin position="30"/>
        <end position="494"/>
    </location>
</feature>
<keyword evidence="4" id="KW-1185">Reference proteome</keyword>
<reference evidence="3" key="1">
    <citation type="submission" date="2021-02" db="EMBL/GenBank/DDBJ databases">
        <authorList>
            <person name="Nieuwenhuis M."/>
            <person name="Van De Peppel L.J.J."/>
        </authorList>
    </citation>
    <scope>NUCLEOTIDE SEQUENCE</scope>
    <source>
        <strain evidence="3">D49</strain>
    </source>
</reference>
<feature type="transmembrane region" description="Helical" evidence="1">
    <location>
        <begin position="53"/>
        <end position="75"/>
    </location>
</feature>
<gene>
    <name evidence="3" type="ORF">H0H81_000954</name>
</gene>
<evidence type="ECO:0000313" key="4">
    <source>
        <dbReference type="Proteomes" id="UP000717328"/>
    </source>
</evidence>
<feature type="signal peptide" evidence="2">
    <location>
        <begin position="1"/>
        <end position="29"/>
    </location>
</feature>
<keyword evidence="1" id="KW-1133">Transmembrane helix</keyword>
<dbReference type="AlphaFoldDB" id="A0A9P7GN70"/>
<keyword evidence="1" id="KW-0472">Membrane</keyword>
<dbReference type="OrthoDB" id="2434664at2759"/>
<accession>A0A9P7GN70</accession>
<evidence type="ECO:0000256" key="2">
    <source>
        <dbReference type="SAM" id="SignalP"/>
    </source>
</evidence>
<sequence>MQNHLGSFRYPLTILLVGLVLSLAYETSGLPVSADTSCAPLYTTPISPTPTAIQWSSAGVTALLAIIQGVVGAFVTQCEAARWWTIRFWILQYEHVWWTSVVVMLSTSLALEIAYIIQTGQGESAVLLLTSASVGVVTYRYLATSWAQAKFRKAYWLAWTGRSRTRVQDHLVTSLSVETREVRRAARLAPVGHVEWGAAFLGGAWGRLSVDPIDVLQILAGRKDCKESEERFDDIQDRTARPSGEQTVFGFVYPSLEGGGGSVAGTSLLWAGKHSLFAPRVSRAVDSIDGEMWRRIAESDGSYNLRWAALAHGILGRNKGLNPFVLEAAGLASEEEIVSFEKMSSLGPRRAKTKRSIVRQHMNNVYGVFGDKYCIMVTELALLLEDVGEVQVAEWLRGECEHQDWQLACTEGRDPASGRVLYRLSYVAMLASLNFGPGPDGYVRPELLVATYLGHHVENDWSPGFSQQQIEREEKANPGCKKWLASVGGTEAHE</sequence>
<name>A0A9P7GN70_9AGAR</name>
<keyword evidence="2" id="KW-0732">Signal</keyword>
<evidence type="ECO:0000256" key="1">
    <source>
        <dbReference type="SAM" id="Phobius"/>
    </source>
</evidence>
<protein>
    <submittedName>
        <fullName evidence="3">Uncharacterized protein</fullName>
    </submittedName>
</protein>